<dbReference type="GO" id="GO:0020037">
    <property type="term" value="F:heme binding"/>
    <property type="evidence" value="ECO:0007669"/>
    <property type="project" value="InterPro"/>
</dbReference>
<proteinExistence type="predicted"/>
<evidence type="ECO:0000313" key="2">
    <source>
        <dbReference type="EMBL" id="KAF1991869.1"/>
    </source>
</evidence>
<dbReference type="GO" id="GO:0004497">
    <property type="term" value="F:monooxygenase activity"/>
    <property type="evidence" value="ECO:0007669"/>
    <property type="project" value="UniProtKB-KW"/>
</dbReference>
<dbReference type="InterPro" id="IPR002401">
    <property type="entry name" value="Cyt_P450_E_grp-I"/>
</dbReference>
<dbReference type="GO" id="GO:0005506">
    <property type="term" value="F:iron ion binding"/>
    <property type="evidence" value="ECO:0007669"/>
    <property type="project" value="InterPro"/>
</dbReference>
<dbReference type="OrthoDB" id="3934656at2759"/>
<dbReference type="PANTHER" id="PTHR24305">
    <property type="entry name" value="CYTOCHROME P450"/>
    <property type="match status" value="1"/>
</dbReference>
<dbReference type="InterPro" id="IPR001128">
    <property type="entry name" value="Cyt_P450"/>
</dbReference>
<comment type="cofactor">
    <cofactor evidence="1">
        <name>heme</name>
        <dbReference type="ChEBI" id="CHEBI:30413"/>
    </cofactor>
</comment>
<reference evidence="2" key="1">
    <citation type="journal article" date="2020" name="Stud. Mycol.">
        <title>101 Dothideomycetes genomes: a test case for predicting lifestyles and emergence of pathogens.</title>
        <authorList>
            <person name="Haridas S."/>
            <person name="Albert R."/>
            <person name="Binder M."/>
            <person name="Bloem J."/>
            <person name="Labutti K."/>
            <person name="Salamov A."/>
            <person name="Andreopoulos B."/>
            <person name="Baker S."/>
            <person name="Barry K."/>
            <person name="Bills G."/>
            <person name="Bluhm B."/>
            <person name="Cannon C."/>
            <person name="Castanera R."/>
            <person name="Culley D."/>
            <person name="Daum C."/>
            <person name="Ezra D."/>
            <person name="Gonzalez J."/>
            <person name="Henrissat B."/>
            <person name="Kuo A."/>
            <person name="Liang C."/>
            <person name="Lipzen A."/>
            <person name="Lutzoni F."/>
            <person name="Magnuson J."/>
            <person name="Mondo S."/>
            <person name="Nolan M."/>
            <person name="Ohm R."/>
            <person name="Pangilinan J."/>
            <person name="Park H.-J."/>
            <person name="Ramirez L."/>
            <person name="Alfaro M."/>
            <person name="Sun H."/>
            <person name="Tritt A."/>
            <person name="Yoshinaga Y."/>
            <person name="Zwiers L.-H."/>
            <person name="Turgeon B."/>
            <person name="Goodwin S."/>
            <person name="Spatafora J."/>
            <person name="Crous P."/>
            <person name="Grigoriev I."/>
        </authorList>
    </citation>
    <scope>NUCLEOTIDE SEQUENCE</scope>
    <source>
        <strain evidence="2">CBS 113979</strain>
    </source>
</reference>
<evidence type="ECO:0000313" key="3">
    <source>
        <dbReference type="Proteomes" id="UP000800041"/>
    </source>
</evidence>
<evidence type="ECO:0000256" key="1">
    <source>
        <dbReference type="PIRSR" id="PIRSR602401-1"/>
    </source>
</evidence>
<dbReference type="PRINTS" id="PR00463">
    <property type="entry name" value="EP450I"/>
</dbReference>
<accession>A0A6G1HFR6</accession>
<dbReference type="PANTHER" id="PTHR24305:SF168">
    <property type="entry name" value="P450, PUTATIVE (EUROFUNG)-RELATED"/>
    <property type="match status" value="1"/>
</dbReference>
<dbReference type="Proteomes" id="UP000800041">
    <property type="component" value="Unassembled WGS sequence"/>
</dbReference>
<gene>
    <name evidence="2" type="ORF">K402DRAFT_298200</name>
</gene>
<dbReference type="GO" id="GO:0016705">
    <property type="term" value="F:oxidoreductase activity, acting on paired donors, with incorporation or reduction of molecular oxygen"/>
    <property type="evidence" value="ECO:0007669"/>
    <property type="project" value="InterPro"/>
</dbReference>
<dbReference type="SUPFAM" id="SSF48264">
    <property type="entry name" value="Cytochrome P450"/>
    <property type="match status" value="1"/>
</dbReference>
<feature type="non-terminal residue" evidence="2">
    <location>
        <position position="462"/>
    </location>
</feature>
<feature type="binding site" description="axial binding residue" evidence="1">
    <location>
        <position position="442"/>
    </location>
    <ligand>
        <name>heme</name>
        <dbReference type="ChEBI" id="CHEBI:30413"/>
    </ligand>
    <ligandPart>
        <name>Fe</name>
        <dbReference type="ChEBI" id="CHEBI:18248"/>
    </ligandPart>
</feature>
<keyword evidence="1" id="KW-0479">Metal-binding</keyword>
<dbReference type="InterPro" id="IPR036396">
    <property type="entry name" value="Cyt_P450_sf"/>
</dbReference>
<dbReference type="EMBL" id="ML977138">
    <property type="protein sequence ID" value="KAF1991869.1"/>
    <property type="molecule type" value="Genomic_DNA"/>
</dbReference>
<dbReference type="Pfam" id="PF00067">
    <property type="entry name" value="p450"/>
    <property type="match status" value="1"/>
</dbReference>
<sequence length="462" mass="52107">MAPSLVVVTLIGVLALWVYRQVKTYQRLEDFGGPWFARINRLWLFRTVCSGEMHLRFEAVNNAYGETARVGPHTLITRDPDLVRRMNAARSLYTRGPFYNGLRLHPSRDNITSYRDETIHASLRNRLTPGYSGKENLCLEQDVDERLLQFFNLIRREYISTDASYSPADLARITTFFTLDVISSVAFGRTFGFLERNGDPFDYIQQLKSMLPALMIFGVYPEAQRIARIPALQKLLPQATDAVGIGRVMGFANEVVAERFGHDKIVRKDMLGAFVAHGLTKDQLESETLTQITAGSDSSATAIRMTLLHLITSPTVLRKLRAELQTACNEGRVTRPIVTDQEAKRLPYLQACIKEGLRLYPPVTGMLSKQVPPSGDYIDGKFVPGGVEIGWNSYGICRSKRTFGEDADIFRPERWLREPDAEKLERMVDSVSLVFGAGRFGCLGRPIAMMELNKMIPEAVMR</sequence>
<organism evidence="2 3">
    <name type="scientific">Aulographum hederae CBS 113979</name>
    <dbReference type="NCBI Taxonomy" id="1176131"/>
    <lineage>
        <taxon>Eukaryota</taxon>
        <taxon>Fungi</taxon>
        <taxon>Dikarya</taxon>
        <taxon>Ascomycota</taxon>
        <taxon>Pezizomycotina</taxon>
        <taxon>Dothideomycetes</taxon>
        <taxon>Pleosporomycetidae</taxon>
        <taxon>Aulographales</taxon>
        <taxon>Aulographaceae</taxon>
    </lineage>
</organism>
<keyword evidence="3" id="KW-1185">Reference proteome</keyword>
<keyword evidence="1" id="KW-0349">Heme</keyword>
<dbReference type="CDD" id="cd11060">
    <property type="entry name" value="CYP57A1-like"/>
    <property type="match status" value="1"/>
</dbReference>
<keyword evidence="2" id="KW-0503">Monooxygenase</keyword>
<keyword evidence="1" id="KW-0408">Iron</keyword>
<dbReference type="PRINTS" id="PR00385">
    <property type="entry name" value="P450"/>
</dbReference>
<keyword evidence="2" id="KW-0560">Oxidoreductase</keyword>
<dbReference type="Gene3D" id="1.10.630.10">
    <property type="entry name" value="Cytochrome P450"/>
    <property type="match status" value="1"/>
</dbReference>
<protein>
    <submittedName>
        <fullName evidence="2">Putative P450 monooxygenase</fullName>
    </submittedName>
</protein>
<dbReference type="AlphaFoldDB" id="A0A6G1HFR6"/>
<dbReference type="InterPro" id="IPR050121">
    <property type="entry name" value="Cytochrome_P450_monoxygenase"/>
</dbReference>
<name>A0A6G1HFR6_9PEZI</name>